<accession>A0A6J5MME7</accession>
<name>A0A6J5MME7_9CAUD</name>
<proteinExistence type="predicted"/>
<protein>
    <submittedName>
        <fullName evidence="1">Uncharacterized protein</fullName>
    </submittedName>
</protein>
<gene>
    <name evidence="1" type="ORF">UFOVP510_33</name>
</gene>
<organism evidence="1">
    <name type="scientific">uncultured Caudovirales phage</name>
    <dbReference type="NCBI Taxonomy" id="2100421"/>
    <lineage>
        <taxon>Viruses</taxon>
        <taxon>Duplodnaviria</taxon>
        <taxon>Heunggongvirae</taxon>
        <taxon>Uroviricota</taxon>
        <taxon>Caudoviricetes</taxon>
        <taxon>Peduoviridae</taxon>
        <taxon>Maltschvirus</taxon>
        <taxon>Maltschvirus maltsch</taxon>
    </lineage>
</organism>
<sequence length="129" mass="14292">MSNPIHKIKKARDIAFDLGLEAGKNAAEWSAMDLFGGRQTNPKAARDNAKSVIDAEFLDGVPNLSGEWANSQTPTSLAREVLDQIHVNPDRLSDDDFSDYLEEVSESWEMGASEGYFNELTRLAKDFLA</sequence>
<dbReference type="EMBL" id="LR796493">
    <property type="protein sequence ID" value="CAB4147502.1"/>
    <property type="molecule type" value="Genomic_DNA"/>
</dbReference>
<reference evidence="1" key="1">
    <citation type="submission" date="2020-04" db="EMBL/GenBank/DDBJ databases">
        <authorList>
            <person name="Chiriac C."/>
            <person name="Salcher M."/>
            <person name="Ghai R."/>
            <person name="Kavagutti S V."/>
        </authorList>
    </citation>
    <scope>NUCLEOTIDE SEQUENCE</scope>
</reference>
<evidence type="ECO:0000313" key="1">
    <source>
        <dbReference type="EMBL" id="CAB4147502.1"/>
    </source>
</evidence>